<accession>A0A1F6YKN5</accession>
<name>A0A1F6YKN5_9BACT</name>
<reference evidence="1 2" key="1">
    <citation type="journal article" date="2016" name="Nat. Commun.">
        <title>Thousands of microbial genomes shed light on interconnected biogeochemical processes in an aquifer system.</title>
        <authorList>
            <person name="Anantharaman K."/>
            <person name="Brown C.T."/>
            <person name="Hug L.A."/>
            <person name="Sharon I."/>
            <person name="Castelle C.J."/>
            <person name="Probst A.J."/>
            <person name="Thomas B.C."/>
            <person name="Singh A."/>
            <person name="Wilkins M.J."/>
            <person name="Karaoz U."/>
            <person name="Brodie E.L."/>
            <person name="Williams K.H."/>
            <person name="Hubbard S.S."/>
            <person name="Banfield J.F."/>
        </authorList>
    </citation>
    <scope>NUCLEOTIDE SEQUENCE [LARGE SCALE GENOMIC DNA]</scope>
</reference>
<gene>
    <name evidence="1" type="ORF">A2192_01235</name>
</gene>
<comment type="caution">
    <text evidence="1">The sequence shown here is derived from an EMBL/GenBank/DDBJ whole genome shotgun (WGS) entry which is preliminary data.</text>
</comment>
<organism evidence="1 2">
    <name type="scientific">Candidatus Nomurabacteria bacterium RIFOXYA1_FULL_35_17</name>
    <dbReference type="NCBI Taxonomy" id="1801798"/>
    <lineage>
        <taxon>Bacteria</taxon>
        <taxon>Candidatus Nomuraibacteriota</taxon>
    </lineage>
</organism>
<dbReference type="Proteomes" id="UP000179274">
    <property type="component" value="Unassembled WGS sequence"/>
</dbReference>
<proteinExistence type="predicted"/>
<evidence type="ECO:0000313" key="1">
    <source>
        <dbReference type="EMBL" id="OGJ06880.1"/>
    </source>
</evidence>
<dbReference type="AlphaFoldDB" id="A0A1F6YKN5"/>
<evidence type="ECO:0000313" key="2">
    <source>
        <dbReference type="Proteomes" id="UP000179274"/>
    </source>
</evidence>
<protein>
    <submittedName>
        <fullName evidence="1">Uncharacterized protein</fullName>
    </submittedName>
</protein>
<sequence>MKVIEKEKARVLRKKGYSINQIVREAGFSKASVSLWVRDIVLTKEQKKNLSERGRSVESIEKRRINRLFNENKKRQVIIDEAKKDFTNISLEQLKLIGIILYLGEGGKTSRGMVRLANSDPMVIKIMMRFFREICKVPDSKFRASIHTFTHANLSKTEKYWSKISGIPCSQFFKTYIKPSSASLQKRNTLPFGTFDIYVCDTKLFLTIMGWIERIKELTINNKV</sequence>
<dbReference type="EMBL" id="MFVW01000001">
    <property type="protein sequence ID" value="OGJ06880.1"/>
    <property type="molecule type" value="Genomic_DNA"/>
</dbReference>